<evidence type="ECO:0000256" key="1">
    <source>
        <dbReference type="SAM" id="Coils"/>
    </source>
</evidence>
<feature type="chain" id="PRO_5015318402" description="Mucoidy inhibitor MuiA family protein" evidence="2">
    <location>
        <begin position="28"/>
        <end position="541"/>
    </location>
</feature>
<dbReference type="InterPro" id="IPR011935">
    <property type="entry name" value="CHP02231"/>
</dbReference>
<dbReference type="PANTHER" id="PTHR31005:SF8">
    <property type="entry name" value="DUF4139 DOMAIN-CONTAINING PROTEIN"/>
    <property type="match status" value="1"/>
</dbReference>
<evidence type="ECO:0000259" key="4">
    <source>
        <dbReference type="Pfam" id="PF13600"/>
    </source>
</evidence>
<accession>A0A2R3QBQ1</accession>
<dbReference type="Pfam" id="PF13600">
    <property type="entry name" value="DUF4140"/>
    <property type="match status" value="1"/>
</dbReference>
<proteinExistence type="predicted"/>
<evidence type="ECO:0000256" key="2">
    <source>
        <dbReference type="SAM" id="SignalP"/>
    </source>
</evidence>
<gene>
    <name evidence="5" type="ORF">C6568_07215</name>
</gene>
<evidence type="ECO:0000313" key="6">
    <source>
        <dbReference type="Proteomes" id="UP000237925"/>
    </source>
</evidence>
<name>A0A2R3QBQ1_9BURK</name>
<dbReference type="AlphaFoldDB" id="A0A2R3QBQ1"/>
<evidence type="ECO:0000313" key="5">
    <source>
        <dbReference type="EMBL" id="AVO49067.1"/>
    </source>
</evidence>
<dbReference type="Pfam" id="PF13598">
    <property type="entry name" value="DUF4139"/>
    <property type="match status" value="1"/>
</dbReference>
<dbReference type="EMBL" id="CP027667">
    <property type="protein sequence ID" value="AVO49067.1"/>
    <property type="molecule type" value="Genomic_DNA"/>
</dbReference>
<keyword evidence="1" id="KW-0175">Coiled coil</keyword>
<dbReference type="RefSeq" id="WP_106683503.1">
    <property type="nucleotide sequence ID" value="NZ_CP027667.1"/>
</dbReference>
<dbReference type="InterPro" id="IPR025554">
    <property type="entry name" value="DUF4140"/>
</dbReference>
<feature type="signal peptide" evidence="2">
    <location>
        <begin position="1"/>
        <end position="27"/>
    </location>
</feature>
<dbReference type="NCBIfam" id="TIGR02231">
    <property type="entry name" value="mucoidy inhibitor MuiA family protein"/>
    <property type="match status" value="1"/>
</dbReference>
<keyword evidence="6" id="KW-1185">Reference proteome</keyword>
<dbReference type="KEGG" id="mela:C6568_07215"/>
<feature type="domain" description="DUF4139" evidence="3">
    <location>
        <begin position="221"/>
        <end position="531"/>
    </location>
</feature>
<dbReference type="OrthoDB" id="9777444at2"/>
<dbReference type="InterPro" id="IPR037291">
    <property type="entry name" value="DUF4139"/>
</dbReference>
<keyword evidence="2" id="KW-0732">Signal</keyword>
<organism evidence="5 6">
    <name type="scientific">Melaminivora suipulveris</name>
    <dbReference type="NCBI Taxonomy" id="2109913"/>
    <lineage>
        <taxon>Bacteria</taxon>
        <taxon>Pseudomonadati</taxon>
        <taxon>Pseudomonadota</taxon>
        <taxon>Betaproteobacteria</taxon>
        <taxon>Burkholderiales</taxon>
        <taxon>Comamonadaceae</taxon>
        <taxon>Melaminivora</taxon>
    </lineage>
</organism>
<feature type="domain" description="DUF4140" evidence="4">
    <location>
        <begin position="40"/>
        <end position="131"/>
    </location>
</feature>
<feature type="coiled-coil region" evidence="1">
    <location>
        <begin position="175"/>
        <end position="202"/>
    </location>
</feature>
<evidence type="ECO:0000259" key="3">
    <source>
        <dbReference type="Pfam" id="PF13598"/>
    </source>
</evidence>
<evidence type="ECO:0008006" key="7">
    <source>
        <dbReference type="Google" id="ProtNLM"/>
    </source>
</evidence>
<sequence length="541" mass="57019">MTFTLLHRLALAALPAALLAWNGAATAQGAPVVESRISAVKLYPGSATVERTARVPAGSRSVTFDCLPAGLDARSVQVQAAGAPVGDMAVQVRDRALASSCAGAQGERLRSLTQRLAEARAETGALELAHNYLKSIAGNAPGTSPATGPGTPGAGQIGATTDALRKSGHDTLLRLHQARQRQDELEQQLKALTAERERAGAAQTRVASVTVALAAPREAELRLSYQVRGPSWSPSYRATLDSSGAQVRLERLALVAQDTGEDWSDAPLTLSTGQPLASAGAPLPRPWTVDVRPARPEVPTLAAAAPAPVARSARAEAAEAAPDGEPAPDFTVAIAEGAYATEFTVPQRVNVPSGGPRVALALQTQQIGAALLARSTPALDASAYLVAQLPALPGIWPTGPVALYRDGAYVGQSTLDASQAQQELSFGRDERITVEAEPERQLSASAGLIGTRTERSTERSYTLTNRHARAVQLQVLHAAPVSRDAQIKVESHYEPTPTETDWRGRPGTIAWNQQLAAGASARFTARHTLRHDKDVVLRERR</sequence>
<protein>
    <recommendedName>
        <fullName evidence="7">Mucoidy inhibitor MuiA family protein</fullName>
    </recommendedName>
</protein>
<dbReference type="Proteomes" id="UP000237925">
    <property type="component" value="Chromosome"/>
</dbReference>
<reference evidence="5 6" key="1">
    <citation type="submission" date="2018-03" db="EMBL/GenBank/DDBJ databases">
        <title>Genome sequencing of Melaminivora sp.</title>
        <authorList>
            <person name="Kim S.-J."/>
            <person name="Heo J."/>
            <person name="Ahn J.-H."/>
            <person name="Kwon S.-W."/>
        </authorList>
    </citation>
    <scope>NUCLEOTIDE SEQUENCE [LARGE SCALE GENOMIC DNA]</scope>
    <source>
        <strain evidence="5 6">SC2-9</strain>
    </source>
</reference>
<dbReference type="PANTHER" id="PTHR31005">
    <property type="entry name" value="DUF4139 DOMAIN-CONTAINING PROTEIN"/>
    <property type="match status" value="1"/>
</dbReference>